<organism evidence="3 4">
    <name type="scientific">Hyaloscypha bicolor E</name>
    <dbReference type="NCBI Taxonomy" id="1095630"/>
    <lineage>
        <taxon>Eukaryota</taxon>
        <taxon>Fungi</taxon>
        <taxon>Dikarya</taxon>
        <taxon>Ascomycota</taxon>
        <taxon>Pezizomycotina</taxon>
        <taxon>Leotiomycetes</taxon>
        <taxon>Helotiales</taxon>
        <taxon>Hyaloscyphaceae</taxon>
        <taxon>Hyaloscypha</taxon>
        <taxon>Hyaloscypha bicolor</taxon>
    </lineage>
</organism>
<dbReference type="GeneID" id="36594537"/>
<dbReference type="STRING" id="1095630.A0A2J6TN76"/>
<feature type="domain" description="Peptidase C14 caspase" evidence="2">
    <location>
        <begin position="64"/>
        <end position="237"/>
    </location>
</feature>
<feature type="region of interest" description="Disordered" evidence="1">
    <location>
        <begin position="518"/>
        <end position="596"/>
    </location>
</feature>
<name>A0A2J6TN76_9HELO</name>
<proteinExistence type="predicted"/>
<dbReference type="Proteomes" id="UP000235371">
    <property type="component" value="Unassembled WGS sequence"/>
</dbReference>
<evidence type="ECO:0000313" key="3">
    <source>
        <dbReference type="EMBL" id="PMD64408.1"/>
    </source>
</evidence>
<dbReference type="InterPro" id="IPR011600">
    <property type="entry name" value="Pept_C14_caspase"/>
</dbReference>
<dbReference type="GO" id="GO:0006508">
    <property type="term" value="P:proteolysis"/>
    <property type="evidence" value="ECO:0007669"/>
    <property type="project" value="InterPro"/>
</dbReference>
<gene>
    <name evidence="3" type="ORF">K444DRAFT_660440</name>
</gene>
<dbReference type="Pfam" id="PF00656">
    <property type="entry name" value="Peptidase_C14"/>
    <property type="match status" value="1"/>
</dbReference>
<accession>A0A2J6TN76</accession>
<reference evidence="3 4" key="1">
    <citation type="submission" date="2016-04" db="EMBL/GenBank/DDBJ databases">
        <title>A degradative enzymes factory behind the ericoid mycorrhizal symbiosis.</title>
        <authorList>
            <consortium name="DOE Joint Genome Institute"/>
            <person name="Martino E."/>
            <person name="Morin E."/>
            <person name="Grelet G."/>
            <person name="Kuo A."/>
            <person name="Kohler A."/>
            <person name="Daghino S."/>
            <person name="Barry K."/>
            <person name="Choi C."/>
            <person name="Cichocki N."/>
            <person name="Clum A."/>
            <person name="Copeland A."/>
            <person name="Hainaut M."/>
            <person name="Haridas S."/>
            <person name="Labutti K."/>
            <person name="Lindquist E."/>
            <person name="Lipzen A."/>
            <person name="Khouja H.-R."/>
            <person name="Murat C."/>
            <person name="Ohm R."/>
            <person name="Olson A."/>
            <person name="Spatafora J."/>
            <person name="Veneault-Fourrey C."/>
            <person name="Henrissat B."/>
            <person name="Grigoriev I."/>
            <person name="Martin F."/>
            <person name="Perotto S."/>
        </authorList>
    </citation>
    <scope>NUCLEOTIDE SEQUENCE [LARGE SCALE GENOMIC DNA]</scope>
    <source>
        <strain evidence="3 4">E</strain>
    </source>
</reference>
<evidence type="ECO:0000313" key="4">
    <source>
        <dbReference type="Proteomes" id="UP000235371"/>
    </source>
</evidence>
<dbReference type="RefSeq" id="XP_024741312.1">
    <property type="nucleotide sequence ID" value="XM_024886460.1"/>
</dbReference>
<dbReference type="GO" id="GO:0004197">
    <property type="term" value="F:cysteine-type endopeptidase activity"/>
    <property type="evidence" value="ECO:0007669"/>
    <property type="project" value="InterPro"/>
</dbReference>
<evidence type="ECO:0000256" key="1">
    <source>
        <dbReference type="SAM" id="MobiDB-lite"/>
    </source>
</evidence>
<dbReference type="EMBL" id="KZ613758">
    <property type="protein sequence ID" value="PMD64408.1"/>
    <property type="molecule type" value="Genomic_DNA"/>
</dbReference>
<feature type="compositionally biased region" description="Polar residues" evidence="1">
    <location>
        <begin position="538"/>
        <end position="548"/>
    </location>
</feature>
<dbReference type="AlphaFoldDB" id="A0A2J6TN76"/>
<dbReference type="InParanoid" id="A0A2J6TN76"/>
<feature type="region of interest" description="Disordered" evidence="1">
    <location>
        <begin position="455"/>
        <end position="484"/>
    </location>
</feature>
<sequence>MSDKIRKPSRTHDSSFTECHIRDVEELGADLNEAVQAVWPKRHSIRYSQVRVLLLSWEADDLGVEAEIEPLRRVLKDRYHFSVRDYKIPSIKPDRALKKRVYDFLEGEEKDTLLIVYYAGHARGALQSNEASLWFANRNDPYTVVPSGGIQSMFEEADADVVLLCDCCHSTAIPTTDSQQRSNKVMEAITACGYEAIAAEVGDHSFTRALTHTLAIASKGLPFTISELHVRVVSKLKCWAPELLKGEDGNYVDMAENRLLFEQQPRRTPIFTGVCRASPNRSIVLAPLGTVYPSPAESEDEKYSVASSGISLVSLDINERERSNTHPGEGQPQKGTWPYEEGRYPFILLAARLEKCYNKQAWLEWVRNAPADVKDFHIEGAYVSFSTLLLLRIPMTVWNLLPSNPAYTFIGYVSSGNYVTSDPAESSTSCPCGDACANCNTEAIEDIYSADDLKESESHCGDKGLSPRIEDPPPTKTHKGKTRNVFAPGTQYHTASNAPSAEISQTIGMANRKLEVSITTSSASAPKPISGGPDSEFDNSQVPTSPGSPLSEDPWSDLESSSSITTAEVGTSNPGSRSQTPRLISAGSRHRRSGGGLARFDRKGWWVCCKDYREVNINLWGECCPDDQHRRCSSCIRL</sequence>
<evidence type="ECO:0000259" key="2">
    <source>
        <dbReference type="Pfam" id="PF00656"/>
    </source>
</evidence>
<protein>
    <recommendedName>
        <fullName evidence="2">Peptidase C14 caspase domain-containing protein</fullName>
    </recommendedName>
</protein>
<keyword evidence="4" id="KW-1185">Reference proteome</keyword>
<dbReference type="OrthoDB" id="4760831at2759"/>
<feature type="compositionally biased region" description="Polar residues" evidence="1">
    <location>
        <begin position="558"/>
        <end position="582"/>
    </location>
</feature>